<keyword evidence="1" id="KW-0812">Transmembrane</keyword>
<proteinExistence type="predicted"/>
<sequence precursor="true">MTRDQRTARAFTKGLLSITVVTLLVLAFSLLAHRLNNDFSHGLTVGGLTGLILVLLGTFVRLYLTMDEYGQRLHQRAGSLAFVITMTAVALTYTFQSALHFTCPLWIIYAFGMTTWGLCVALLSARDARSA</sequence>
<gene>
    <name evidence="2" type="ordered locus">Deima_1618</name>
</gene>
<feature type="transmembrane region" description="Helical" evidence="1">
    <location>
        <begin position="43"/>
        <end position="64"/>
    </location>
</feature>
<evidence type="ECO:0000313" key="2">
    <source>
        <dbReference type="EMBL" id="ADV67267.1"/>
    </source>
</evidence>
<dbReference type="STRING" id="709986.Deima_1618"/>
<reference evidence="3" key="2">
    <citation type="submission" date="2011-01" db="EMBL/GenBank/DDBJ databases">
        <title>The complete genome of Deinococcus maricopensis DSM 21211.</title>
        <authorList>
            <consortium name="US DOE Joint Genome Institute (JGI-PGF)"/>
            <person name="Lucas S."/>
            <person name="Copeland A."/>
            <person name="Lapidus A."/>
            <person name="Goodwin L."/>
            <person name="Pitluck S."/>
            <person name="Kyrpides N."/>
            <person name="Mavromatis K."/>
            <person name="Pagani I."/>
            <person name="Ivanova N."/>
            <person name="Ovchinnikova G."/>
            <person name="Zeytun A."/>
            <person name="Detter J.C."/>
            <person name="Han C."/>
            <person name="Land M."/>
            <person name="Hauser L."/>
            <person name="Markowitz V."/>
            <person name="Cheng J.-F."/>
            <person name="Hugenholtz P."/>
            <person name="Woyke T."/>
            <person name="Wu D."/>
            <person name="Pukall R."/>
            <person name="Gehrich-Schroeter G."/>
            <person name="Brambilla E."/>
            <person name="Klenk H.-P."/>
            <person name="Eisen J.A."/>
        </authorList>
    </citation>
    <scope>NUCLEOTIDE SEQUENCE [LARGE SCALE GENOMIC DNA]</scope>
    <source>
        <strain evidence="3">DSM 21211 / LMG 22137 / NRRL B-23946 / LB-34</strain>
    </source>
</reference>
<organism evidence="2 3">
    <name type="scientific">Deinococcus maricopensis (strain DSM 21211 / LMG 22137 / NRRL B-23946 / LB-34)</name>
    <dbReference type="NCBI Taxonomy" id="709986"/>
    <lineage>
        <taxon>Bacteria</taxon>
        <taxon>Thermotogati</taxon>
        <taxon>Deinococcota</taxon>
        <taxon>Deinococci</taxon>
        <taxon>Deinococcales</taxon>
        <taxon>Deinococcaceae</taxon>
        <taxon>Deinococcus</taxon>
    </lineage>
</organism>
<protein>
    <submittedName>
        <fullName evidence="2">Uncharacterized protein</fullName>
    </submittedName>
</protein>
<evidence type="ECO:0000256" key="1">
    <source>
        <dbReference type="SAM" id="Phobius"/>
    </source>
</evidence>
<dbReference type="RefSeq" id="WP_013556772.1">
    <property type="nucleotide sequence ID" value="NC_014958.1"/>
</dbReference>
<dbReference type="AlphaFoldDB" id="E8U878"/>
<dbReference type="EMBL" id="CP002454">
    <property type="protein sequence ID" value="ADV67267.1"/>
    <property type="molecule type" value="Genomic_DNA"/>
</dbReference>
<reference evidence="2 3" key="1">
    <citation type="journal article" date="2011" name="Stand. Genomic Sci.">
        <title>Complete genome sequence of Deinococcus maricopensis type strain (LB-34).</title>
        <authorList>
            <person name="Pukall R."/>
            <person name="Zeytun A."/>
            <person name="Lucas S."/>
            <person name="Lapidus A."/>
            <person name="Hammon N."/>
            <person name="Deshpande S."/>
            <person name="Nolan M."/>
            <person name="Cheng J.F."/>
            <person name="Pitluck S."/>
            <person name="Liolios K."/>
            <person name="Pagani I."/>
            <person name="Mikhailova N."/>
            <person name="Ivanova N."/>
            <person name="Mavromatis K."/>
            <person name="Pati A."/>
            <person name="Tapia R."/>
            <person name="Han C."/>
            <person name="Goodwin L."/>
            <person name="Chen A."/>
            <person name="Palaniappan K."/>
            <person name="Land M."/>
            <person name="Hauser L."/>
            <person name="Chang Y.J."/>
            <person name="Jeffries C.D."/>
            <person name="Brambilla E.M."/>
            <person name="Rohde M."/>
            <person name="Goker M."/>
            <person name="Detter J.C."/>
            <person name="Woyke T."/>
            <person name="Bristow J."/>
            <person name="Eisen J.A."/>
            <person name="Markowitz V."/>
            <person name="Hugenholtz P."/>
            <person name="Kyrpides N.C."/>
            <person name="Klenk H.P."/>
        </authorList>
    </citation>
    <scope>NUCLEOTIDE SEQUENCE [LARGE SCALE GENOMIC DNA]</scope>
    <source>
        <strain evidence="3">DSM 21211 / LMG 22137 / NRRL B-23946 / LB-34</strain>
    </source>
</reference>
<name>E8U878_DEIML</name>
<dbReference type="KEGG" id="dmr:Deima_1618"/>
<keyword evidence="1" id="KW-0472">Membrane</keyword>
<keyword evidence="3" id="KW-1185">Reference proteome</keyword>
<dbReference type="Proteomes" id="UP000008635">
    <property type="component" value="Chromosome"/>
</dbReference>
<dbReference type="HOGENOM" id="CLU_1924128_0_0_0"/>
<feature type="transmembrane region" description="Helical" evidence="1">
    <location>
        <begin position="12"/>
        <end position="31"/>
    </location>
</feature>
<dbReference type="OrthoDB" id="71492at2"/>
<evidence type="ECO:0000313" key="3">
    <source>
        <dbReference type="Proteomes" id="UP000008635"/>
    </source>
</evidence>
<keyword evidence="1" id="KW-1133">Transmembrane helix</keyword>
<feature type="transmembrane region" description="Helical" evidence="1">
    <location>
        <begin position="76"/>
        <end position="94"/>
    </location>
</feature>
<feature type="transmembrane region" description="Helical" evidence="1">
    <location>
        <begin position="106"/>
        <end position="125"/>
    </location>
</feature>
<accession>E8U878</accession>